<feature type="compositionally biased region" description="Acidic residues" evidence="1">
    <location>
        <begin position="106"/>
        <end position="120"/>
    </location>
</feature>
<reference evidence="3" key="1">
    <citation type="submission" date="2022-01" db="EMBL/GenBank/DDBJ databases">
        <authorList>
            <person name="King R."/>
        </authorList>
    </citation>
    <scope>NUCLEOTIDE SEQUENCE</scope>
</reference>
<dbReference type="EMBL" id="OV725078">
    <property type="protein sequence ID" value="CAH1394182.1"/>
    <property type="molecule type" value="Genomic_DNA"/>
</dbReference>
<gene>
    <name evidence="3" type="ORF">NEZAVI_LOCUS4719</name>
</gene>
<name>A0A9P0EFJ6_NEZVI</name>
<keyword evidence="2" id="KW-0472">Membrane</keyword>
<organism evidence="3 4">
    <name type="scientific">Nezara viridula</name>
    <name type="common">Southern green stink bug</name>
    <name type="synonym">Cimex viridulus</name>
    <dbReference type="NCBI Taxonomy" id="85310"/>
    <lineage>
        <taxon>Eukaryota</taxon>
        <taxon>Metazoa</taxon>
        <taxon>Ecdysozoa</taxon>
        <taxon>Arthropoda</taxon>
        <taxon>Hexapoda</taxon>
        <taxon>Insecta</taxon>
        <taxon>Pterygota</taxon>
        <taxon>Neoptera</taxon>
        <taxon>Paraneoptera</taxon>
        <taxon>Hemiptera</taxon>
        <taxon>Heteroptera</taxon>
        <taxon>Panheteroptera</taxon>
        <taxon>Pentatomomorpha</taxon>
        <taxon>Pentatomoidea</taxon>
        <taxon>Pentatomidae</taxon>
        <taxon>Pentatominae</taxon>
        <taxon>Nezara</taxon>
    </lineage>
</organism>
<evidence type="ECO:0000256" key="1">
    <source>
        <dbReference type="SAM" id="MobiDB-lite"/>
    </source>
</evidence>
<dbReference type="Proteomes" id="UP001152798">
    <property type="component" value="Chromosome 2"/>
</dbReference>
<accession>A0A9P0EFJ6</accession>
<keyword evidence="2" id="KW-1133">Transmembrane helix</keyword>
<feature type="region of interest" description="Disordered" evidence="1">
    <location>
        <begin position="26"/>
        <end position="120"/>
    </location>
</feature>
<dbReference type="AlphaFoldDB" id="A0A9P0EFJ6"/>
<protein>
    <submittedName>
        <fullName evidence="3">Uncharacterized protein</fullName>
    </submittedName>
</protein>
<keyword evidence="4" id="KW-1185">Reference proteome</keyword>
<feature type="transmembrane region" description="Helical" evidence="2">
    <location>
        <begin position="219"/>
        <end position="238"/>
    </location>
</feature>
<proteinExistence type="predicted"/>
<evidence type="ECO:0000313" key="3">
    <source>
        <dbReference type="EMBL" id="CAH1394182.1"/>
    </source>
</evidence>
<sequence length="239" mass="26834">MHIDCLKHYYLSSSSEDTPCLEKELDKEAKGVVSSSDSDDSENEYFYRPSEQRVGSRAVTPRHYSPTLSLPRRSVRRRGPPKRFTPDLSPPDRFTPRPSWPINSDDVPDQEEDSEEYEEPAEEFEIFKEGGGDGNDCGETEEAVGLTSSGEAAQPGPAEDAYVPPRILTPGDPDLQVTAVETPLLWRSKRETFSGQMKLPLQEEVSSIRKIISPGRRKIPMQFVGIIFITSFTTMYGWG</sequence>
<keyword evidence="2" id="KW-0812">Transmembrane</keyword>
<evidence type="ECO:0000256" key="2">
    <source>
        <dbReference type="SAM" id="Phobius"/>
    </source>
</evidence>
<evidence type="ECO:0000313" key="4">
    <source>
        <dbReference type="Proteomes" id="UP001152798"/>
    </source>
</evidence>